<dbReference type="GO" id="GO:0007234">
    <property type="term" value="P:osmosensory signaling via phosphorelay pathway"/>
    <property type="evidence" value="ECO:0007669"/>
    <property type="project" value="TreeGrafter"/>
</dbReference>
<feature type="transmembrane region" description="Helical" evidence="13">
    <location>
        <begin position="131"/>
        <end position="155"/>
    </location>
</feature>
<dbReference type="InterPro" id="IPR036890">
    <property type="entry name" value="HATPase_C_sf"/>
</dbReference>
<dbReference type="Pfam" id="PF00512">
    <property type="entry name" value="HisKA"/>
    <property type="match status" value="1"/>
</dbReference>
<evidence type="ECO:0000256" key="13">
    <source>
        <dbReference type="SAM" id="Phobius"/>
    </source>
</evidence>
<evidence type="ECO:0000256" key="3">
    <source>
        <dbReference type="ARBA" id="ARBA00012438"/>
    </source>
</evidence>
<dbReference type="GO" id="GO:0030295">
    <property type="term" value="F:protein kinase activator activity"/>
    <property type="evidence" value="ECO:0007669"/>
    <property type="project" value="TreeGrafter"/>
</dbReference>
<dbReference type="InterPro" id="IPR050351">
    <property type="entry name" value="BphY/WalK/GraS-like"/>
</dbReference>
<dbReference type="Gene3D" id="1.10.287.130">
    <property type="match status" value="1"/>
</dbReference>
<dbReference type="InterPro" id="IPR013656">
    <property type="entry name" value="PAS_4"/>
</dbReference>
<dbReference type="SMART" id="SM00387">
    <property type="entry name" value="HATPase_c"/>
    <property type="match status" value="1"/>
</dbReference>
<feature type="transmembrane region" description="Helical" evidence="13">
    <location>
        <begin position="52"/>
        <end position="71"/>
    </location>
</feature>
<keyword evidence="16" id="KW-0614">Plasmid</keyword>
<sequence>MAIVAVGAWQRRDVPGSTAFLLLIGAMMLWAVTYGLQIAGATEGTKLFWANANHIAVAAVPIAWIGFALQFTGRDHLLTPRTVGTLSVIPSVYLVLVWTNPRHELIRQSFGVQSVHDGSLLLIDQAFGPAFWIHAVYGYALMATGAVLFAQLFVWAPKVYRRQVGMLLLGAVIPMAANLAFHTNLYTPSNFDLTPFSFVATGVLFFVAIYQYQLLDLVPIARESVVDTLTEGIIVVDKRNQIVDINNAAATILEVDGDAVLGTSVHQVLPDVVTDEELSEDKSSVSNEVTCKIDETPRTLAVTKTPLVDVNENPIGRTLTLRDVTETRALEAEVSAQLDEVMAVNRELETFTTAISHDLRQPARTTERYIDRVRRSETDLSTENDEILAVAQTNAERMQSMLSDLLAYSRIERNEDQFEPISLTAVVDQATTSLRFSIEETDTTVSVGELPTVSGIEHQLVRLFQNLISNAIRYSGPEPPVISIDATATETEHVLTVTDEGVGIDPDELEYVFELFTRGQHAEPVPGTGAGLALCKKIVEQHGGSIGIESTLGEGTTVIVRLPKRE</sequence>
<evidence type="ECO:0000256" key="2">
    <source>
        <dbReference type="ARBA" id="ARBA00004141"/>
    </source>
</evidence>
<feature type="transmembrane region" description="Helical" evidence="13">
    <location>
        <begin position="20"/>
        <end position="40"/>
    </location>
</feature>
<keyword evidence="9" id="KW-0067">ATP-binding</keyword>
<comment type="catalytic activity">
    <reaction evidence="1">
        <text>ATP + protein L-histidine = ADP + protein N-phospho-L-histidine.</text>
        <dbReference type="EC" id="2.7.13.3"/>
    </reaction>
</comment>
<feature type="transmembrane region" description="Helical" evidence="13">
    <location>
        <begin position="193"/>
        <end position="212"/>
    </location>
</feature>
<dbReference type="CDD" id="cd00082">
    <property type="entry name" value="HisKA"/>
    <property type="match status" value="1"/>
</dbReference>
<evidence type="ECO:0000259" key="14">
    <source>
        <dbReference type="PROSITE" id="PS50109"/>
    </source>
</evidence>
<dbReference type="EMBL" id="CP031306">
    <property type="protein sequence ID" value="QCC56569.1"/>
    <property type="molecule type" value="Genomic_DNA"/>
</dbReference>
<dbReference type="Proteomes" id="UP000296822">
    <property type="component" value="Plasmid unnamed1"/>
</dbReference>
<evidence type="ECO:0000256" key="10">
    <source>
        <dbReference type="ARBA" id="ARBA00022989"/>
    </source>
</evidence>
<dbReference type="GO" id="GO:0016020">
    <property type="term" value="C:membrane"/>
    <property type="evidence" value="ECO:0007669"/>
    <property type="project" value="UniProtKB-SubCell"/>
</dbReference>
<dbReference type="InterPro" id="IPR036097">
    <property type="entry name" value="HisK_dim/P_sf"/>
</dbReference>
<dbReference type="Pfam" id="PF16927">
    <property type="entry name" value="HisKA_7TM"/>
    <property type="match status" value="1"/>
</dbReference>
<proteinExistence type="predicted"/>
<evidence type="ECO:0000256" key="11">
    <source>
        <dbReference type="ARBA" id="ARBA00023012"/>
    </source>
</evidence>
<evidence type="ECO:0000313" key="17">
    <source>
        <dbReference type="Proteomes" id="UP000296822"/>
    </source>
</evidence>
<gene>
    <name evidence="16" type="ORF">DV706_18920</name>
</gene>
<dbReference type="CDD" id="cd00075">
    <property type="entry name" value="HATPase"/>
    <property type="match status" value="1"/>
</dbReference>
<dbReference type="GO" id="GO:0005524">
    <property type="term" value="F:ATP binding"/>
    <property type="evidence" value="ECO:0007669"/>
    <property type="project" value="UniProtKB-KW"/>
</dbReference>
<feature type="domain" description="Histidine kinase" evidence="14">
    <location>
        <begin position="354"/>
        <end position="566"/>
    </location>
</feature>
<dbReference type="InterPro" id="IPR000014">
    <property type="entry name" value="PAS"/>
</dbReference>
<organism evidence="16 17">
    <name type="scientific">Natronorubrum bangense</name>
    <dbReference type="NCBI Taxonomy" id="61858"/>
    <lineage>
        <taxon>Archaea</taxon>
        <taxon>Methanobacteriati</taxon>
        <taxon>Methanobacteriota</taxon>
        <taxon>Stenosarchaea group</taxon>
        <taxon>Halobacteria</taxon>
        <taxon>Halobacteriales</taxon>
        <taxon>Natrialbaceae</taxon>
        <taxon>Natronorubrum</taxon>
    </lineage>
</organism>
<dbReference type="GO" id="GO:0000155">
    <property type="term" value="F:phosphorelay sensor kinase activity"/>
    <property type="evidence" value="ECO:0007669"/>
    <property type="project" value="InterPro"/>
</dbReference>
<dbReference type="PROSITE" id="PS50112">
    <property type="entry name" value="PAS"/>
    <property type="match status" value="1"/>
</dbReference>
<reference evidence="16 17" key="1">
    <citation type="journal article" date="2019" name="Nat. Commun.">
        <title>A new type of DNA phosphorothioation-based antiviral system in archaea.</title>
        <authorList>
            <person name="Xiong L."/>
            <person name="Liu S."/>
            <person name="Chen S."/>
            <person name="Xiao Y."/>
            <person name="Zhu B."/>
            <person name="Gao Y."/>
            <person name="Zhang Y."/>
            <person name="Chen B."/>
            <person name="Luo J."/>
            <person name="Deng Z."/>
            <person name="Chen X."/>
            <person name="Wang L."/>
            <person name="Chen S."/>
        </authorList>
    </citation>
    <scope>NUCLEOTIDE SEQUENCE [LARGE SCALE GENOMIC DNA]</scope>
    <source>
        <strain evidence="16 17">JCM 10635</strain>
        <plasmid evidence="16 17">unnamed1</plasmid>
    </source>
</reference>
<protein>
    <recommendedName>
        <fullName evidence="3">histidine kinase</fullName>
        <ecNumber evidence="3">2.7.13.3</ecNumber>
    </recommendedName>
</protein>
<geneLocation type="plasmid" evidence="16">
    <name>unnamed1</name>
</geneLocation>
<dbReference type="SUPFAM" id="SSF55785">
    <property type="entry name" value="PYP-like sensor domain (PAS domain)"/>
    <property type="match status" value="1"/>
</dbReference>
<keyword evidence="4" id="KW-0597">Phosphoprotein</keyword>
<dbReference type="InterPro" id="IPR003594">
    <property type="entry name" value="HATPase_dom"/>
</dbReference>
<keyword evidence="10 13" id="KW-1133">Transmembrane helix</keyword>
<dbReference type="InterPro" id="IPR035965">
    <property type="entry name" value="PAS-like_dom_sf"/>
</dbReference>
<dbReference type="SUPFAM" id="SSF47384">
    <property type="entry name" value="Homodimeric domain of signal transducing histidine kinase"/>
    <property type="match status" value="1"/>
</dbReference>
<dbReference type="InterPro" id="IPR004358">
    <property type="entry name" value="Sig_transdc_His_kin-like_C"/>
</dbReference>
<keyword evidence="7" id="KW-0547">Nucleotide-binding</keyword>
<dbReference type="EC" id="2.7.13.3" evidence="3"/>
<keyword evidence="6 13" id="KW-0812">Transmembrane</keyword>
<keyword evidence="12 13" id="KW-0472">Membrane</keyword>
<dbReference type="SMART" id="SM00388">
    <property type="entry name" value="HisKA"/>
    <property type="match status" value="1"/>
</dbReference>
<evidence type="ECO:0000256" key="4">
    <source>
        <dbReference type="ARBA" id="ARBA00022553"/>
    </source>
</evidence>
<dbReference type="PROSITE" id="PS50109">
    <property type="entry name" value="HIS_KIN"/>
    <property type="match status" value="1"/>
</dbReference>
<keyword evidence="8 16" id="KW-0418">Kinase</keyword>
<evidence type="ECO:0000256" key="5">
    <source>
        <dbReference type="ARBA" id="ARBA00022679"/>
    </source>
</evidence>
<dbReference type="Pfam" id="PF02518">
    <property type="entry name" value="HATPase_c"/>
    <property type="match status" value="1"/>
</dbReference>
<evidence type="ECO:0000313" key="16">
    <source>
        <dbReference type="EMBL" id="QCC56569.1"/>
    </source>
</evidence>
<feature type="transmembrane region" description="Helical" evidence="13">
    <location>
        <begin position="167"/>
        <end position="187"/>
    </location>
</feature>
<dbReference type="InterPro" id="IPR005467">
    <property type="entry name" value="His_kinase_dom"/>
</dbReference>
<dbReference type="SMART" id="SM00091">
    <property type="entry name" value="PAS"/>
    <property type="match status" value="1"/>
</dbReference>
<accession>A0A4D6HRF1</accession>
<dbReference type="KEGG" id="nbg:DV706_18920"/>
<dbReference type="CDD" id="cd00130">
    <property type="entry name" value="PAS"/>
    <property type="match status" value="1"/>
</dbReference>
<dbReference type="PRINTS" id="PR00344">
    <property type="entry name" value="BCTRLSENSOR"/>
</dbReference>
<dbReference type="SUPFAM" id="SSF55874">
    <property type="entry name" value="ATPase domain of HSP90 chaperone/DNA topoisomerase II/histidine kinase"/>
    <property type="match status" value="1"/>
</dbReference>
<dbReference type="Pfam" id="PF08448">
    <property type="entry name" value="PAS_4"/>
    <property type="match status" value="1"/>
</dbReference>
<keyword evidence="11" id="KW-0902">Two-component regulatory system</keyword>
<evidence type="ECO:0000259" key="15">
    <source>
        <dbReference type="PROSITE" id="PS50112"/>
    </source>
</evidence>
<comment type="subcellular location">
    <subcellularLocation>
        <location evidence="2">Membrane</location>
        <topology evidence="2">Multi-pass membrane protein</topology>
    </subcellularLocation>
</comment>
<evidence type="ECO:0000256" key="1">
    <source>
        <dbReference type="ARBA" id="ARBA00000085"/>
    </source>
</evidence>
<dbReference type="InterPro" id="IPR031621">
    <property type="entry name" value="HisKA_7TM"/>
</dbReference>
<feature type="domain" description="PAS" evidence="15">
    <location>
        <begin position="225"/>
        <end position="292"/>
    </location>
</feature>
<dbReference type="InterPro" id="IPR003661">
    <property type="entry name" value="HisK_dim/P_dom"/>
</dbReference>
<keyword evidence="5" id="KW-0808">Transferase</keyword>
<evidence type="ECO:0000256" key="12">
    <source>
        <dbReference type="ARBA" id="ARBA00023136"/>
    </source>
</evidence>
<dbReference type="PANTHER" id="PTHR42878">
    <property type="entry name" value="TWO-COMPONENT HISTIDINE KINASE"/>
    <property type="match status" value="1"/>
</dbReference>
<name>A0A4D6HRF1_9EURY</name>
<dbReference type="FunFam" id="3.30.565.10:FF:000006">
    <property type="entry name" value="Sensor histidine kinase WalK"/>
    <property type="match status" value="1"/>
</dbReference>
<evidence type="ECO:0000256" key="8">
    <source>
        <dbReference type="ARBA" id="ARBA00022777"/>
    </source>
</evidence>
<dbReference type="Gene3D" id="3.30.450.20">
    <property type="entry name" value="PAS domain"/>
    <property type="match status" value="1"/>
</dbReference>
<dbReference type="GO" id="GO:0000156">
    <property type="term" value="F:phosphorelay response regulator activity"/>
    <property type="evidence" value="ECO:0007669"/>
    <property type="project" value="TreeGrafter"/>
</dbReference>
<evidence type="ECO:0000256" key="6">
    <source>
        <dbReference type="ARBA" id="ARBA00022692"/>
    </source>
</evidence>
<dbReference type="AlphaFoldDB" id="A0A4D6HRF1"/>
<dbReference type="Gene3D" id="3.30.565.10">
    <property type="entry name" value="Histidine kinase-like ATPase, C-terminal domain"/>
    <property type="match status" value="1"/>
</dbReference>
<evidence type="ECO:0000256" key="7">
    <source>
        <dbReference type="ARBA" id="ARBA00022741"/>
    </source>
</evidence>
<evidence type="ECO:0000256" key="9">
    <source>
        <dbReference type="ARBA" id="ARBA00022840"/>
    </source>
</evidence>
<dbReference type="PANTHER" id="PTHR42878:SF7">
    <property type="entry name" value="SENSOR HISTIDINE KINASE GLRK"/>
    <property type="match status" value="1"/>
</dbReference>